<dbReference type="InterPro" id="IPR027417">
    <property type="entry name" value="P-loop_NTPase"/>
</dbReference>
<reference evidence="2 3" key="1">
    <citation type="submission" date="2020-08" db="EMBL/GenBank/DDBJ databases">
        <title>Genomic Encyclopedia of Type Strains, Phase IV (KMG-IV): sequencing the most valuable type-strain genomes for metagenomic binning, comparative biology and taxonomic classification.</title>
        <authorList>
            <person name="Goeker M."/>
        </authorList>
    </citation>
    <scope>NUCLEOTIDE SEQUENCE [LARGE SCALE GENOMIC DNA]</scope>
    <source>
        <strain evidence="2 3">DSM 102255</strain>
    </source>
</reference>
<dbReference type="SUPFAM" id="SSF52540">
    <property type="entry name" value="P-loop containing nucleoside triphosphate hydrolases"/>
    <property type="match status" value="1"/>
</dbReference>
<keyword evidence="3" id="KW-1185">Reference proteome</keyword>
<accession>A0A841J3P8</accession>
<dbReference type="RefSeq" id="WP_184081716.1">
    <property type="nucleotide sequence ID" value="NZ_JACIJP010000007.1"/>
</dbReference>
<name>A0A841J3P8_9SPHN</name>
<dbReference type="Proteomes" id="UP000552700">
    <property type="component" value="Unassembled WGS sequence"/>
</dbReference>
<protein>
    <recommendedName>
        <fullName evidence="1">Double-GTPase 1 domain-containing protein</fullName>
    </recommendedName>
</protein>
<evidence type="ECO:0000313" key="3">
    <source>
        <dbReference type="Proteomes" id="UP000552700"/>
    </source>
</evidence>
<dbReference type="EMBL" id="JACIJP010000007">
    <property type="protein sequence ID" value="MBB6125414.1"/>
    <property type="molecule type" value="Genomic_DNA"/>
</dbReference>
<organism evidence="2 3">
    <name type="scientific">Sphingobium subterraneum</name>
    <dbReference type="NCBI Taxonomy" id="627688"/>
    <lineage>
        <taxon>Bacteria</taxon>
        <taxon>Pseudomonadati</taxon>
        <taxon>Pseudomonadota</taxon>
        <taxon>Alphaproteobacteria</taxon>
        <taxon>Sphingomonadales</taxon>
        <taxon>Sphingomonadaceae</taxon>
        <taxon>Sphingobium</taxon>
    </lineage>
</organism>
<feature type="domain" description="Double-GTPase 1" evidence="1">
    <location>
        <begin position="7"/>
        <end position="285"/>
    </location>
</feature>
<evidence type="ECO:0000313" key="2">
    <source>
        <dbReference type="EMBL" id="MBB6125414.1"/>
    </source>
</evidence>
<sequence length="287" mass="31919">MSEQSVVIIGLPESGKTTYLAALWHVVTARDVPTKLRFGNLLAGTAKHLNEIAARWRNAQKQERTLMLGSRVVSMNLKSANDSVVKVTFPDVPGEEYRRMWEDRDANPDVIAILRAGGVLLFMNADDIHGPNWIADENAMYAKWGLAPIAPGEPVPWHPRAAPTQVQLVDMLQLLRSPPIDIGPRKLAIMLSVWDKVSGEGRTPAAFLAEKMPLLDQYLRHNADAWTHVTYGISAQGGDYDDVDPEKEKALEAEALRQYDKASTRVDVVMGDVHSHDLTEPLAWLME</sequence>
<proteinExistence type="predicted"/>
<comment type="caution">
    <text evidence="2">The sequence shown here is derived from an EMBL/GenBank/DDBJ whole genome shotgun (WGS) entry which is preliminary data.</text>
</comment>
<dbReference type="Pfam" id="PF19975">
    <property type="entry name" value="DO-GTPase1"/>
    <property type="match status" value="1"/>
</dbReference>
<evidence type="ECO:0000259" key="1">
    <source>
        <dbReference type="Pfam" id="PF19975"/>
    </source>
</evidence>
<gene>
    <name evidence="2" type="ORF">FHS92_003176</name>
</gene>
<dbReference type="AlphaFoldDB" id="A0A841J3P8"/>
<dbReference type="InterPro" id="IPR045530">
    <property type="entry name" value="DO-GTPase1"/>
</dbReference>